<protein>
    <submittedName>
        <fullName evidence="2">Uncharacterized protein</fullName>
    </submittedName>
</protein>
<keyword evidence="3" id="KW-1185">Reference proteome</keyword>
<dbReference type="InterPro" id="IPR053342">
    <property type="entry name" value="Exosome_cofactor/PTGS_suppr"/>
</dbReference>
<feature type="region of interest" description="Disordered" evidence="1">
    <location>
        <begin position="388"/>
        <end position="431"/>
    </location>
</feature>
<evidence type="ECO:0000313" key="3">
    <source>
        <dbReference type="Proteomes" id="UP001054252"/>
    </source>
</evidence>
<feature type="compositionally biased region" description="Basic residues" evidence="1">
    <location>
        <begin position="7"/>
        <end position="25"/>
    </location>
</feature>
<sequence>MDAKALAKSKRAHSQHHNKKAHPSQKPKPATEGNSNAANVKKVPNKQVSAKIRQAQQIAKLPSNWDRYEVEFDFGSDDVPDTGATQASDVIVPKSKGADYRHLIAEAQSQFQSYHYSESVPSLDDVLPGDFNHFVGSMLSVRGETALSWIGDDNFVVEDRTTATQETSFLSLNLNALAEQLERVDLSQRLFIEADLLPSELQVQGPEELTGNQQSDEMQMISEKKVTTQVSKEQALDDFSEKLEIADQDSDYTSFGSGSKHITRFNGELDLVNQAEDDLASNHLGKADGGREPKSTANDEVVSKKKLLTFEAATAEAELDMLLDSFSETKFLDSPGIKPAITSSTFRKEVTKDLQISGKGPASSKTSTITASFDDVLDDLLQETSNLVNQTSTSQPRDLKATKRDNLSSSSSSSVPKSKVLDDFDSWLDTI</sequence>
<dbReference type="Proteomes" id="UP001054252">
    <property type="component" value="Unassembled WGS sequence"/>
</dbReference>
<dbReference type="AlphaFoldDB" id="A0AAV5I448"/>
<accession>A0AAV5I448</accession>
<comment type="caution">
    <text evidence="2">The sequence shown here is derived from an EMBL/GenBank/DDBJ whole genome shotgun (WGS) entry which is preliminary data.</text>
</comment>
<proteinExistence type="predicted"/>
<name>A0AAV5I448_9ROSI</name>
<organism evidence="2 3">
    <name type="scientific">Rubroshorea leprosula</name>
    <dbReference type="NCBI Taxonomy" id="152421"/>
    <lineage>
        <taxon>Eukaryota</taxon>
        <taxon>Viridiplantae</taxon>
        <taxon>Streptophyta</taxon>
        <taxon>Embryophyta</taxon>
        <taxon>Tracheophyta</taxon>
        <taxon>Spermatophyta</taxon>
        <taxon>Magnoliopsida</taxon>
        <taxon>eudicotyledons</taxon>
        <taxon>Gunneridae</taxon>
        <taxon>Pentapetalae</taxon>
        <taxon>rosids</taxon>
        <taxon>malvids</taxon>
        <taxon>Malvales</taxon>
        <taxon>Dipterocarpaceae</taxon>
        <taxon>Rubroshorea</taxon>
    </lineage>
</organism>
<gene>
    <name evidence="2" type="ORF">SLEP1_g6645</name>
</gene>
<feature type="region of interest" description="Disordered" evidence="1">
    <location>
        <begin position="1"/>
        <end position="48"/>
    </location>
</feature>
<dbReference type="EMBL" id="BPVZ01000006">
    <property type="protein sequence ID" value="GKU93001.1"/>
    <property type="molecule type" value="Genomic_DNA"/>
</dbReference>
<evidence type="ECO:0000256" key="1">
    <source>
        <dbReference type="SAM" id="MobiDB-lite"/>
    </source>
</evidence>
<dbReference type="PANTHER" id="PTHR37260:SF2">
    <property type="entry name" value="PROTEIN ECERIFERUM 16"/>
    <property type="match status" value="1"/>
</dbReference>
<dbReference type="PANTHER" id="PTHR37260">
    <property type="entry name" value="PHOSPHORELAY PROTEIN"/>
    <property type="match status" value="1"/>
</dbReference>
<evidence type="ECO:0000313" key="2">
    <source>
        <dbReference type="EMBL" id="GKU93001.1"/>
    </source>
</evidence>
<reference evidence="2 3" key="1">
    <citation type="journal article" date="2021" name="Commun. Biol.">
        <title>The genome of Shorea leprosula (Dipterocarpaceae) highlights the ecological relevance of drought in aseasonal tropical rainforests.</title>
        <authorList>
            <person name="Ng K.K.S."/>
            <person name="Kobayashi M.J."/>
            <person name="Fawcett J.A."/>
            <person name="Hatakeyama M."/>
            <person name="Paape T."/>
            <person name="Ng C.H."/>
            <person name="Ang C.C."/>
            <person name="Tnah L.H."/>
            <person name="Lee C.T."/>
            <person name="Nishiyama T."/>
            <person name="Sese J."/>
            <person name="O'Brien M.J."/>
            <person name="Copetti D."/>
            <person name="Mohd Noor M.I."/>
            <person name="Ong R.C."/>
            <person name="Putra M."/>
            <person name="Sireger I.Z."/>
            <person name="Indrioko S."/>
            <person name="Kosugi Y."/>
            <person name="Izuno A."/>
            <person name="Isagi Y."/>
            <person name="Lee S.L."/>
            <person name="Shimizu K.K."/>
        </authorList>
    </citation>
    <scope>NUCLEOTIDE SEQUENCE [LARGE SCALE GENOMIC DNA]</scope>
    <source>
        <strain evidence="2">214</strain>
    </source>
</reference>
<feature type="compositionally biased region" description="Basic and acidic residues" evidence="1">
    <location>
        <begin position="397"/>
        <end position="406"/>
    </location>
</feature>